<proteinExistence type="predicted"/>
<comment type="caution">
    <text evidence="2">The sequence shown here is derived from an EMBL/GenBank/DDBJ whole genome shotgun (WGS) entry which is preliminary data.</text>
</comment>
<dbReference type="EMBL" id="BOPD01000011">
    <property type="protein sequence ID" value="GIJ32777.1"/>
    <property type="molecule type" value="Genomic_DNA"/>
</dbReference>
<dbReference type="OrthoDB" id="10021416at2"/>
<accession>A0A9W5XJD8</accession>
<feature type="compositionally biased region" description="Pro residues" evidence="1">
    <location>
        <begin position="163"/>
        <end position="175"/>
    </location>
</feature>
<dbReference type="AlphaFoldDB" id="A0A9W5XJD8"/>
<dbReference type="Proteomes" id="UP000607311">
    <property type="component" value="Unassembled WGS sequence"/>
</dbReference>
<reference evidence="2" key="1">
    <citation type="submission" date="2021-01" db="EMBL/GenBank/DDBJ databases">
        <title>Whole genome shotgun sequence of Verrucosispora sediminis NBRC 107745.</title>
        <authorList>
            <person name="Komaki H."/>
            <person name="Tamura T."/>
        </authorList>
    </citation>
    <scope>NUCLEOTIDE SEQUENCE</scope>
    <source>
        <strain evidence="2">NBRC 107745</strain>
    </source>
</reference>
<feature type="region of interest" description="Disordered" evidence="1">
    <location>
        <begin position="256"/>
        <end position="279"/>
    </location>
</feature>
<gene>
    <name evidence="2" type="ORF">Vse01_19250</name>
</gene>
<feature type="compositionally biased region" description="Low complexity" evidence="1">
    <location>
        <begin position="199"/>
        <end position="218"/>
    </location>
</feature>
<feature type="region of interest" description="Disordered" evidence="1">
    <location>
        <begin position="1"/>
        <end position="29"/>
    </location>
</feature>
<protein>
    <submittedName>
        <fullName evidence="2">Uncharacterized protein</fullName>
    </submittedName>
</protein>
<dbReference type="RefSeq" id="WP_139233155.1">
    <property type="nucleotide sequence ID" value="NZ_BOPD01000011.1"/>
</dbReference>
<feature type="compositionally biased region" description="Low complexity" evidence="1">
    <location>
        <begin position="176"/>
        <end position="185"/>
    </location>
</feature>
<organism evidence="2 3">
    <name type="scientific">Micromonospora sediminimaris</name>
    <dbReference type="NCBI Taxonomy" id="547162"/>
    <lineage>
        <taxon>Bacteria</taxon>
        <taxon>Bacillati</taxon>
        <taxon>Actinomycetota</taxon>
        <taxon>Actinomycetes</taxon>
        <taxon>Micromonosporales</taxon>
        <taxon>Micromonosporaceae</taxon>
        <taxon>Micromonospora</taxon>
    </lineage>
</organism>
<name>A0A9W5XJD8_9ACTN</name>
<evidence type="ECO:0000256" key="1">
    <source>
        <dbReference type="SAM" id="MobiDB-lite"/>
    </source>
</evidence>
<evidence type="ECO:0000313" key="3">
    <source>
        <dbReference type="Proteomes" id="UP000607311"/>
    </source>
</evidence>
<keyword evidence="3" id="KW-1185">Reference proteome</keyword>
<feature type="region of interest" description="Disordered" evidence="1">
    <location>
        <begin position="136"/>
        <end position="185"/>
    </location>
</feature>
<evidence type="ECO:0000313" key="2">
    <source>
        <dbReference type="EMBL" id="GIJ32777.1"/>
    </source>
</evidence>
<feature type="region of interest" description="Disordered" evidence="1">
    <location>
        <begin position="199"/>
        <end position="244"/>
    </location>
</feature>
<feature type="compositionally biased region" description="Gly residues" evidence="1">
    <location>
        <begin position="227"/>
        <end position="239"/>
    </location>
</feature>
<sequence length="279" mass="27057">MGDQSLGERSAADPGSVGRALAAPPARSTVPVVGDRTPVLAEGTGLPLLPEVTRAATGVAASPTAALASLPTTGADPLLAAALPATEAVIGRTQAVVRPVLVTVVAAVSSGVATVTTPVTQLTELVTPTLPVLPGRSATGPYTVDRSTSWAPTSDPVAGVTPPARPLAPDPPPAATPRGAPPGEVTSAATVAGVAAKWHRPSTGTSGAGSGSTPAPTGFPQRPHPPGGDGVAGADGGPGPLRAVILDGCQVPATASARADVCSPRRHAGRFPGVAARPG</sequence>